<evidence type="ECO:0000256" key="1">
    <source>
        <dbReference type="SAM" id="MobiDB-lite"/>
    </source>
</evidence>
<dbReference type="Pfam" id="PF13095">
    <property type="entry name" value="FTA2"/>
    <property type="match status" value="2"/>
</dbReference>
<accession>A0A6A6VSI2</accession>
<name>A0A6A6VSI2_9PEZI</name>
<dbReference type="EMBL" id="ML996599">
    <property type="protein sequence ID" value="KAF2752714.1"/>
    <property type="molecule type" value="Genomic_DNA"/>
</dbReference>
<sequence length="348" mass="40528">MQGAAAYACLYSRTSKREDLKIRYDMLLARSQLPHSLRRPLPPCEGPNLSAFKRGGLAIHFIKLLSSSPRLDGSEGAEGSHSYVFKVRIGKKKYALKVFKFFSVEHERSSVFPTDKVKASDEIIAYYSDPFFAECRAYGKLQTHEQEQERKRTRDERRQHREHRHRLAVPCHGYLYLSAEQYGEIFSEQFGIRDWDWPEEDEDKSWREKPPFRALVKELVESKEAIVNAEGMERDLHELRRLGIYPVDLYARNYLDRKLVDFSSALISPHWWLDSLRPLRRQRVLDEELVLFKEVINDGKTISCDVASDDIVRGKRMRLKRSEAEALEAKSPMQFKGFNSSTGDGQKH</sequence>
<dbReference type="RefSeq" id="XP_033595165.1">
    <property type="nucleotide sequence ID" value="XM_033745910.1"/>
</dbReference>
<reference evidence="2" key="1">
    <citation type="journal article" date="2020" name="Stud. Mycol.">
        <title>101 Dothideomycetes genomes: a test case for predicting lifestyles and emergence of pathogens.</title>
        <authorList>
            <person name="Haridas S."/>
            <person name="Albert R."/>
            <person name="Binder M."/>
            <person name="Bloem J."/>
            <person name="Labutti K."/>
            <person name="Salamov A."/>
            <person name="Andreopoulos B."/>
            <person name="Baker S."/>
            <person name="Barry K."/>
            <person name="Bills G."/>
            <person name="Bluhm B."/>
            <person name="Cannon C."/>
            <person name="Castanera R."/>
            <person name="Culley D."/>
            <person name="Daum C."/>
            <person name="Ezra D."/>
            <person name="Gonzalez J."/>
            <person name="Henrissat B."/>
            <person name="Kuo A."/>
            <person name="Liang C."/>
            <person name="Lipzen A."/>
            <person name="Lutzoni F."/>
            <person name="Magnuson J."/>
            <person name="Mondo S."/>
            <person name="Nolan M."/>
            <person name="Ohm R."/>
            <person name="Pangilinan J."/>
            <person name="Park H.-J."/>
            <person name="Ramirez L."/>
            <person name="Alfaro M."/>
            <person name="Sun H."/>
            <person name="Tritt A."/>
            <person name="Yoshinaga Y."/>
            <person name="Zwiers L.-H."/>
            <person name="Turgeon B."/>
            <person name="Goodwin S."/>
            <person name="Spatafora J."/>
            <person name="Crous P."/>
            <person name="Grigoriev I."/>
        </authorList>
    </citation>
    <scope>NUCLEOTIDE SEQUENCE</scope>
    <source>
        <strain evidence="2">CBS 121739</strain>
    </source>
</reference>
<protein>
    <submittedName>
        <fullName evidence="2">Uncharacterized protein</fullName>
    </submittedName>
</protein>
<dbReference type="Proteomes" id="UP000799437">
    <property type="component" value="Unassembled WGS sequence"/>
</dbReference>
<evidence type="ECO:0000313" key="2">
    <source>
        <dbReference type="EMBL" id="KAF2752714.1"/>
    </source>
</evidence>
<organism evidence="2 3">
    <name type="scientific">Pseudovirgaria hyperparasitica</name>
    <dbReference type="NCBI Taxonomy" id="470096"/>
    <lineage>
        <taxon>Eukaryota</taxon>
        <taxon>Fungi</taxon>
        <taxon>Dikarya</taxon>
        <taxon>Ascomycota</taxon>
        <taxon>Pezizomycotina</taxon>
        <taxon>Dothideomycetes</taxon>
        <taxon>Dothideomycetes incertae sedis</taxon>
        <taxon>Acrospermales</taxon>
        <taxon>Acrospermaceae</taxon>
        <taxon>Pseudovirgaria</taxon>
    </lineage>
</organism>
<evidence type="ECO:0000313" key="3">
    <source>
        <dbReference type="Proteomes" id="UP000799437"/>
    </source>
</evidence>
<proteinExistence type="predicted"/>
<feature type="compositionally biased region" description="Basic and acidic residues" evidence="1">
    <location>
        <begin position="143"/>
        <end position="159"/>
    </location>
</feature>
<feature type="region of interest" description="Disordered" evidence="1">
    <location>
        <begin position="143"/>
        <end position="162"/>
    </location>
</feature>
<dbReference type="OrthoDB" id="3432781at2759"/>
<dbReference type="GeneID" id="54486964"/>
<gene>
    <name evidence="2" type="ORF">EJ05DRAFT_490730</name>
</gene>
<dbReference type="AlphaFoldDB" id="A0A6A6VSI2"/>
<dbReference type="InterPro" id="IPR025213">
    <property type="entry name" value="Sim4_Fta2"/>
</dbReference>
<keyword evidence="3" id="KW-1185">Reference proteome</keyword>